<comment type="function">
    <text evidence="1 7 8">DNA-dependent RNA polymerase catalyzes the transcription of DNA into RNA using the four ribonucleoside triphosphates as substrates.</text>
</comment>
<evidence type="ECO:0000256" key="3">
    <source>
        <dbReference type="ARBA" id="ARBA00022679"/>
    </source>
</evidence>
<name>A0A516ZA98_9STRA</name>
<dbReference type="EC" id="2.7.7.6" evidence="7"/>
<dbReference type="GO" id="GO:0000428">
    <property type="term" value="C:DNA-directed RNA polymerase complex"/>
    <property type="evidence" value="ECO:0007669"/>
    <property type="project" value="UniProtKB-KW"/>
</dbReference>
<protein>
    <recommendedName>
        <fullName evidence="7">DNA-directed RNA polymerase subunit beta'</fullName>
        <ecNumber evidence="7">2.7.7.6</ecNumber>
    </recommendedName>
    <alternativeName>
        <fullName evidence="7">PEP</fullName>
    </alternativeName>
    <alternativeName>
        <fullName evidence="7">Plastid-encoded RNA polymerase subunit beta'</fullName>
        <shortName evidence="7">RNA polymerase subunit beta'</shortName>
    </alternativeName>
</protein>
<evidence type="ECO:0000256" key="2">
    <source>
        <dbReference type="ARBA" id="ARBA00022478"/>
    </source>
</evidence>
<dbReference type="GeneID" id="41657526"/>
<keyword evidence="7" id="KW-0479">Metal-binding</keyword>
<keyword evidence="3 7" id="KW-0808">Transferase</keyword>
<dbReference type="Gene3D" id="4.10.860.120">
    <property type="entry name" value="RNA polymerase II, clamp domain"/>
    <property type="match status" value="1"/>
</dbReference>
<feature type="domain" description="RNA polymerase N-terminal" evidence="9">
    <location>
        <begin position="260"/>
        <end position="539"/>
    </location>
</feature>
<dbReference type="AlphaFoldDB" id="A0A516ZA98"/>
<dbReference type="GO" id="GO:0009507">
    <property type="term" value="C:chloroplast"/>
    <property type="evidence" value="ECO:0007669"/>
    <property type="project" value="UniProtKB-SubCell"/>
</dbReference>
<keyword evidence="7" id="KW-0862">Zinc</keyword>
<keyword evidence="5 7" id="KW-0804">Transcription</keyword>
<evidence type="ECO:0000313" key="10">
    <source>
        <dbReference type="EMBL" id="QDR24638.1"/>
    </source>
</evidence>
<dbReference type="Pfam" id="PF04997">
    <property type="entry name" value="RNA_pol_Rpb1_1"/>
    <property type="match status" value="1"/>
</dbReference>
<dbReference type="InterPro" id="IPR007066">
    <property type="entry name" value="RNA_pol_Rpb1_3"/>
</dbReference>
<comment type="cofactor">
    <cofactor evidence="7">
        <name>Mg(2+)</name>
        <dbReference type="ChEBI" id="CHEBI:18420"/>
    </cofactor>
    <text evidence="7">Binds 1 Mg(2+) ion per subunit.</text>
</comment>
<comment type="cofactor">
    <cofactor evidence="7">
        <name>Zn(2+)</name>
        <dbReference type="ChEBI" id="CHEBI:29105"/>
    </cofactor>
    <text evidence="7">Binds 1 Zn(2+) ion per subunit.</text>
</comment>
<dbReference type="GO" id="GO:0003899">
    <property type="term" value="F:DNA-directed RNA polymerase activity"/>
    <property type="evidence" value="ECO:0007669"/>
    <property type="project" value="UniProtKB-UniRule"/>
</dbReference>
<dbReference type="InterPro" id="IPR044893">
    <property type="entry name" value="RNA_pol_Rpb1_clamp_domain"/>
</dbReference>
<reference evidence="10" key="1">
    <citation type="journal article" date="2019" name="J. Phycol.">
        <title>Dictyochophyceae plastid genomes reveal unusual variability of their organization.</title>
        <authorList>
            <person name="Han K.Y."/>
            <person name="Maciszewski K."/>
            <person name="Graf L."/>
            <person name="Yang J.H."/>
            <person name="Andersen R.A."/>
            <person name="Karnkowska A."/>
            <person name="Yoon H.S."/>
        </authorList>
    </citation>
    <scope>NUCLEOTIDE SEQUENCE</scope>
</reference>
<dbReference type="EMBL" id="MK518353">
    <property type="protein sequence ID" value="QDR24638.1"/>
    <property type="molecule type" value="Genomic_DNA"/>
</dbReference>
<feature type="binding site" evidence="7">
    <location>
        <position position="489"/>
    </location>
    <ligand>
        <name>Mg(2+)</name>
        <dbReference type="ChEBI" id="CHEBI:18420"/>
    </ligand>
</feature>
<feature type="binding site" evidence="7">
    <location>
        <position position="88"/>
    </location>
    <ligand>
        <name>Zn(2+)</name>
        <dbReference type="ChEBI" id="CHEBI:29105"/>
    </ligand>
</feature>
<feature type="binding site" evidence="7">
    <location>
        <position position="487"/>
    </location>
    <ligand>
        <name>Mg(2+)</name>
        <dbReference type="ChEBI" id="CHEBI:18420"/>
    </ligand>
</feature>
<dbReference type="InterPro" id="IPR000722">
    <property type="entry name" value="RNA_pol_asu"/>
</dbReference>
<proteinExistence type="inferred from homology"/>
<dbReference type="GO" id="GO:0003677">
    <property type="term" value="F:DNA binding"/>
    <property type="evidence" value="ECO:0007669"/>
    <property type="project" value="UniProtKB-UniRule"/>
</dbReference>
<dbReference type="PANTHER" id="PTHR19376:SF54">
    <property type="entry name" value="DNA-DIRECTED RNA POLYMERASE SUBUNIT BETA"/>
    <property type="match status" value="1"/>
</dbReference>
<comment type="subcellular location">
    <subcellularLocation>
        <location evidence="7">Plastid</location>
        <location evidence="7">Chloroplast</location>
    </subcellularLocation>
</comment>
<feature type="binding site" evidence="7">
    <location>
        <position position="74"/>
    </location>
    <ligand>
        <name>Zn(2+)</name>
        <dbReference type="ChEBI" id="CHEBI:29105"/>
    </ligand>
</feature>
<dbReference type="GO" id="GO:0008270">
    <property type="term" value="F:zinc ion binding"/>
    <property type="evidence" value="ECO:0007669"/>
    <property type="project" value="UniProtKB-UniRule"/>
</dbReference>
<keyword evidence="7" id="KW-0460">Magnesium</keyword>
<comment type="subunit">
    <text evidence="7">In plastids the minimal PEP RNA polymerase catalytic core is composed of four subunits: alpha, beta, beta', and beta''. When a (nuclear-encoded) sigma factor is associated with the core the holoenzyme is formed, which can initiate transcription.</text>
</comment>
<comment type="catalytic activity">
    <reaction evidence="6 7 8">
        <text>RNA(n) + a ribonucleoside 5'-triphosphate = RNA(n+1) + diphosphate</text>
        <dbReference type="Rhea" id="RHEA:21248"/>
        <dbReference type="Rhea" id="RHEA-COMP:14527"/>
        <dbReference type="Rhea" id="RHEA-COMP:17342"/>
        <dbReference type="ChEBI" id="CHEBI:33019"/>
        <dbReference type="ChEBI" id="CHEBI:61557"/>
        <dbReference type="ChEBI" id="CHEBI:140395"/>
        <dbReference type="EC" id="2.7.7.6"/>
    </reaction>
</comment>
<dbReference type="SUPFAM" id="SSF64484">
    <property type="entry name" value="beta and beta-prime subunits of DNA dependent RNA-polymerase"/>
    <property type="match status" value="1"/>
</dbReference>
<evidence type="ECO:0000256" key="5">
    <source>
        <dbReference type="ARBA" id="ARBA00023163"/>
    </source>
</evidence>
<organism evidence="10">
    <name type="scientific">Pseudopedinella elastica</name>
    <dbReference type="NCBI Taxonomy" id="35684"/>
    <lineage>
        <taxon>Eukaryota</taxon>
        <taxon>Sar</taxon>
        <taxon>Stramenopiles</taxon>
        <taxon>Ochrophyta</taxon>
        <taxon>Dictyochophyceae</taxon>
        <taxon>Pedinellales</taxon>
        <taxon>Pseudopedinella</taxon>
    </lineage>
</organism>
<feature type="binding site" evidence="7">
    <location>
        <position position="485"/>
    </location>
    <ligand>
        <name>Mg(2+)</name>
        <dbReference type="ChEBI" id="CHEBI:18420"/>
    </ligand>
</feature>
<dbReference type="Gene3D" id="1.10.40.90">
    <property type="match status" value="1"/>
</dbReference>
<dbReference type="RefSeq" id="YP_009684552.1">
    <property type="nucleotide sequence ID" value="NC_044408.1"/>
</dbReference>
<dbReference type="Pfam" id="PF04983">
    <property type="entry name" value="RNA_pol_Rpb1_3"/>
    <property type="match status" value="1"/>
</dbReference>
<keyword evidence="10" id="KW-0934">Plastid</keyword>
<dbReference type="HAMAP" id="MF_01323">
    <property type="entry name" value="RNApol_bact_RpoC1"/>
    <property type="match status" value="1"/>
</dbReference>
<keyword evidence="2 7" id="KW-0240">DNA-directed RNA polymerase</keyword>
<evidence type="ECO:0000256" key="7">
    <source>
        <dbReference type="HAMAP-Rule" id="MF_01323"/>
    </source>
</evidence>
<dbReference type="PANTHER" id="PTHR19376">
    <property type="entry name" value="DNA-DIRECTED RNA POLYMERASE"/>
    <property type="match status" value="1"/>
</dbReference>
<evidence type="ECO:0000256" key="4">
    <source>
        <dbReference type="ARBA" id="ARBA00022695"/>
    </source>
</evidence>
<dbReference type="Gene3D" id="2.40.40.20">
    <property type="match status" value="1"/>
</dbReference>
<geneLocation type="chloroplast" evidence="10"/>
<comment type="similarity">
    <text evidence="7">Belongs to the RNA polymerase beta' chain family. RpoC1 subfamily.</text>
</comment>
<dbReference type="InterPro" id="IPR007080">
    <property type="entry name" value="RNA_pol_Rpb1_1"/>
</dbReference>
<accession>A0A516ZA98</accession>
<feature type="binding site" evidence="7">
    <location>
        <position position="91"/>
    </location>
    <ligand>
        <name>Zn(2+)</name>
        <dbReference type="ChEBI" id="CHEBI:29105"/>
    </ligand>
</feature>
<dbReference type="Gene3D" id="1.10.274.100">
    <property type="entry name" value="RNA polymerase Rpb1, domain 3"/>
    <property type="match status" value="1"/>
</dbReference>
<evidence type="ECO:0000256" key="6">
    <source>
        <dbReference type="ARBA" id="ARBA00048552"/>
    </source>
</evidence>
<feature type="binding site" evidence="7">
    <location>
        <position position="72"/>
    </location>
    <ligand>
        <name>Zn(2+)</name>
        <dbReference type="ChEBI" id="CHEBI:29105"/>
    </ligand>
</feature>
<keyword evidence="4 7" id="KW-0548">Nucleotidyltransferase</keyword>
<evidence type="ECO:0000256" key="8">
    <source>
        <dbReference type="RuleBase" id="RU004279"/>
    </source>
</evidence>
<dbReference type="InterPro" id="IPR006592">
    <property type="entry name" value="RNA_pol_N"/>
</dbReference>
<keyword evidence="10" id="KW-0150">Chloroplast</keyword>
<sequence>MSNFNSNYDFDYIKINLASSKRIKQWGERKLPDGQIVGEVTKPETINYRTFKPEMDGLFCEKIFGPVKNWECYCGKYKRVEPNELLVCERCSVEVTEARVRRHRMGYIELISPVTHVWYLKGIPSYLSLLLKCKLRTLEEIIYFNKYLVLDHVNFQNAENNIKNNLDFEDYLAFSENENTNVANSKAKIGAEAIKYLLEKIDLKKEIIRNRLSLQIINQNYKLFEEINPDTKKITVEKPEKIIKRIRLIENFIATNSHPVWMILNVIPVIPPGLRPMVQLDGGRFATSDLNELYRRVITRNNRLSRLLKIYAPAIIVHNEKRMLQEAIDALIDNGKRGRKALGANNRALKSLSDIIEGKHGRFRQNLLGKRVDYSGRSVIIVGPSLKLNQCGLPHEIALELFQPFIIHQLINNGLASNMKLAKKLIQTGEPIIWTILENILKNHPVLLNRAPTLHRLGIQAFEPILVAGRAIQLHPLVCTAFNADFDGDQMAIHIPLSTEAQAEAKRLMLAPNNFLSPATGEPIILPSQDMILGCYYLTVDNPNAKKSQNNYFSNYKDVLFAYEQKIITAHTPIWVRNIEKTRLKNSIKANFKVELENQEKYIRTTAGRILLNKTIMKNIYI</sequence>
<dbReference type="SMART" id="SM00663">
    <property type="entry name" value="RPOLA_N"/>
    <property type="match status" value="1"/>
</dbReference>
<evidence type="ECO:0000259" key="9">
    <source>
        <dbReference type="SMART" id="SM00663"/>
    </source>
</evidence>
<gene>
    <name evidence="7 10" type="primary">rpoC1</name>
</gene>
<dbReference type="InterPro" id="IPR042102">
    <property type="entry name" value="RNA_pol_Rpb1_3_sf"/>
</dbReference>
<dbReference type="Pfam" id="PF00623">
    <property type="entry name" value="RNA_pol_Rpb1_2"/>
    <property type="match status" value="2"/>
</dbReference>
<dbReference type="InterPro" id="IPR034678">
    <property type="entry name" value="RNApol_RpoC1"/>
</dbReference>
<dbReference type="GO" id="GO:0000287">
    <property type="term" value="F:magnesium ion binding"/>
    <property type="evidence" value="ECO:0007669"/>
    <property type="project" value="UniProtKB-UniRule"/>
</dbReference>
<dbReference type="InterPro" id="IPR045867">
    <property type="entry name" value="DNA-dir_RpoC_beta_prime"/>
</dbReference>
<dbReference type="GO" id="GO:0006351">
    <property type="term" value="P:DNA-templated transcription"/>
    <property type="evidence" value="ECO:0007669"/>
    <property type="project" value="UniProtKB-UniRule"/>
</dbReference>
<evidence type="ECO:0000256" key="1">
    <source>
        <dbReference type="ARBA" id="ARBA00004026"/>
    </source>
</evidence>